<feature type="active site" description="Proton acceptor; for dehydratase activity" evidence="7">
    <location>
        <position position="947"/>
    </location>
</feature>
<dbReference type="InterPro" id="IPR050091">
    <property type="entry name" value="PKS_NRPS_Biosynth_Enz"/>
</dbReference>
<dbReference type="Gene3D" id="1.10.1200.10">
    <property type="entry name" value="ACP-like"/>
    <property type="match status" value="1"/>
</dbReference>
<dbReference type="PROSITE" id="PS52004">
    <property type="entry name" value="KS3_2"/>
    <property type="match status" value="1"/>
</dbReference>
<evidence type="ECO:0000259" key="10">
    <source>
        <dbReference type="PROSITE" id="PS52019"/>
    </source>
</evidence>
<dbReference type="Pfam" id="PF08659">
    <property type="entry name" value="KR"/>
    <property type="match status" value="1"/>
</dbReference>
<feature type="region of interest" description="N-terminal hotdog fold" evidence="7">
    <location>
        <begin position="915"/>
        <end position="1032"/>
    </location>
</feature>
<dbReference type="EMBL" id="DQ116941">
    <property type="protein sequence ID" value="AAZ77673.1"/>
    <property type="molecule type" value="Genomic_DNA"/>
</dbReference>
<dbReference type="InterPro" id="IPR014031">
    <property type="entry name" value="Ketoacyl_synth_C"/>
</dbReference>
<dbReference type="InterPro" id="IPR009081">
    <property type="entry name" value="PP-bd_ACP"/>
</dbReference>
<keyword evidence="5" id="KW-0045">Antibiotic biosynthesis</keyword>
<name>Q0R4P8_STRAT</name>
<dbReference type="PANTHER" id="PTHR43775:SF37">
    <property type="entry name" value="SI:DKEY-61P9.11"/>
    <property type="match status" value="1"/>
</dbReference>
<dbReference type="Gene3D" id="3.40.47.10">
    <property type="match status" value="1"/>
</dbReference>
<dbReference type="GO" id="GO:0031177">
    <property type="term" value="F:phosphopantetheine binding"/>
    <property type="evidence" value="ECO:0007669"/>
    <property type="project" value="InterPro"/>
</dbReference>
<feature type="domain" description="PKS/mFAS DH" evidence="10">
    <location>
        <begin position="915"/>
        <end position="1179"/>
    </location>
</feature>
<dbReference type="SMART" id="SM00822">
    <property type="entry name" value="PKS_KR"/>
    <property type="match status" value="1"/>
</dbReference>
<evidence type="ECO:0000256" key="2">
    <source>
        <dbReference type="ARBA" id="ARBA00022450"/>
    </source>
</evidence>
<dbReference type="InterPro" id="IPR001227">
    <property type="entry name" value="Ac_transferase_dom_sf"/>
</dbReference>
<reference evidence="11" key="1">
    <citation type="journal article" date="2006" name="Chem. Biol.">
        <title>Genetic characterization of the chlorothricin gene cluster as a model for spirotetronate antibiotic biosynthesis.</title>
        <authorList>
            <person name="Jia X.Y."/>
            <person name="Tian Z.H."/>
            <person name="Shao L."/>
            <person name="Qu X.D."/>
            <person name="Zhao Q.F."/>
            <person name="Tang J."/>
            <person name="Tang G.L."/>
            <person name="Liu W."/>
        </authorList>
    </citation>
    <scope>NUCLEOTIDE SEQUENCE</scope>
</reference>
<dbReference type="PROSITE" id="PS50075">
    <property type="entry name" value="CARRIER"/>
    <property type="match status" value="1"/>
</dbReference>
<dbReference type="InterPro" id="IPR013968">
    <property type="entry name" value="PKS_KR"/>
</dbReference>
<dbReference type="SUPFAM" id="SSF53901">
    <property type="entry name" value="Thiolase-like"/>
    <property type="match status" value="1"/>
</dbReference>
<dbReference type="SMART" id="SM00825">
    <property type="entry name" value="PKS_KS"/>
    <property type="match status" value="1"/>
</dbReference>
<dbReference type="PANTHER" id="PTHR43775">
    <property type="entry name" value="FATTY ACID SYNTHASE"/>
    <property type="match status" value="1"/>
</dbReference>
<dbReference type="SUPFAM" id="SSF55048">
    <property type="entry name" value="Probable ACP-binding domain of malonyl-CoA ACP transacylase"/>
    <property type="match status" value="1"/>
</dbReference>
<evidence type="ECO:0000259" key="8">
    <source>
        <dbReference type="PROSITE" id="PS50075"/>
    </source>
</evidence>
<dbReference type="InterPro" id="IPR049552">
    <property type="entry name" value="PKS_DH_N"/>
</dbReference>
<dbReference type="Pfam" id="PF02801">
    <property type="entry name" value="Ketoacyl-synt_C"/>
    <property type="match status" value="1"/>
</dbReference>
<evidence type="ECO:0000256" key="3">
    <source>
        <dbReference type="ARBA" id="ARBA00022553"/>
    </source>
</evidence>
<dbReference type="SMART" id="SM00823">
    <property type="entry name" value="PKS_PP"/>
    <property type="match status" value="1"/>
</dbReference>
<keyword evidence="2" id="KW-0596">Phosphopantetheine</keyword>
<dbReference type="CDD" id="cd08955">
    <property type="entry name" value="KR_2_FAS_SDR_x"/>
    <property type="match status" value="1"/>
</dbReference>
<keyword evidence="3" id="KW-0597">Phosphoprotein</keyword>
<reference evidence="11" key="2">
    <citation type="submission" date="2006-08" db="EMBL/GenBank/DDBJ databases">
        <authorList>
            <person name="Jia X.-Y."/>
            <person name="Zhao Q.-F."/>
            <person name="Tian Z.-H."/>
            <person name="Tang G.-L."/>
            <person name="Liu W."/>
        </authorList>
    </citation>
    <scope>NUCLEOTIDE SEQUENCE</scope>
</reference>
<dbReference type="Gene3D" id="3.10.129.110">
    <property type="entry name" value="Polyketide synthase dehydratase"/>
    <property type="match status" value="1"/>
</dbReference>
<protein>
    <submittedName>
        <fullName evidence="11">ChlB1</fullName>
    </submittedName>
</protein>
<dbReference type="CDD" id="cd00833">
    <property type="entry name" value="PKS"/>
    <property type="match status" value="1"/>
</dbReference>
<dbReference type="SUPFAM" id="SSF52151">
    <property type="entry name" value="FabD/lysophospholipase-like"/>
    <property type="match status" value="1"/>
</dbReference>
<keyword evidence="4" id="KW-0808">Transferase</keyword>
<dbReference type="SMART" id="SM00826">
    <property type="entry name" value="PKS_DH"/>
    <property type="match status" value="1"/>
</dbReference>
<feature type="region of interest" description="C-terminal hotdog fold" evidence="7">
    <location>
        <begin position="1043"/>
        <end position="1179"/>
    </location>
</feature>
<dbReference type="InterPro" id="IPR032821">
    <property type="entry name" value="PKS_assoc"/>
</dbReference>
<evidence type="ECO:0000256" key="6">
    <source>
        <dbReference type="ARBA" id="ARBA00023315"/>
    </source>
</evidence>
<dbReference type="InterPro" id="IPR020841">
    <property type="entry name" value="PKS_Beta-ketoAc_synthase_dom"/>
</dbReference>
<dbReference type="GO" id="GO:0006633">
    <property type="term" value="P:fatty acid biosynthetic process"/>
    <property type="evidence" value="ECO:0007669"/>
    <property type="project" value="InterPro"/>
</dbReference>
<dbReference type="Pfam" id="PF00550">
    <property type="entry name" value="PP-binding"/>
    <property type="match status" value="1"/>
</dbReference>
<accession>Q0R4P8</accession>
<dbReference type="Gene3D" id="3.40.50.720">
    <property type="entry name" value="NAD(P)-binding Rossmann-like Domain"/>
    <property type="match status" value="1"/>
</dbReference>
<feature type="domain" description="Carrier" evidence="8">
    <location>
        <begin position="1660"/>
        <end position="1737"/>
    </location>
</feature>
<dbReference type="InterPro" id="IPR057326">
    <property type="entry name" value="KR_dom"/>
</dbReference>
<dbReference type="Pfam" id="PF00698">
    <property type="entry name" value="Acyl_transf_1"/>
    <property type="match status" value="1"/>
</dbReference>
<evidence type="ECO:0000256" key="5">
    <source>
        <dbReference type="ARBA" id="ARBA00023194"/>
    </source>
</evidence>
<sequence>MQSHDVARAGGREVVEEPIAVLGMACRFAGGADTLEAFWELLLEGRDGIGEVPEKRWRAYEEAGPDHAAAVRRATRWGGFLDDIEGFDAEFFGLSPREAELMDPQQRLLLEVAWEALEHAGIAPRELAGTDAGVFVGIGSDDYGRRLLEDLPGIEAWTGIGSAMCAAANRISYALDLKGPSLAVDTACSASLVAVHLACQSLRAGESEVSLAAGVNLMISPGLTLTLDAAGATAPDGRSKSFDASADGYGRGEGCGLLVLKRLSDAVRDGDPVLAVIRGSSVNQDGKTNGIMAPSGSAQEHVLDLACRRAGVDPASVDYVEAHGTGTRLGDPLEAGALSAVFGRGRPKDEPCLIGSVKSNIGHLEAAAGIASLIKATLALSKGEIPPSLNFSQGNPAIDWAESGLRVVTERTAWPEREDRPVRAGVSGFGYGGTIAHVVMEQAPEVSRPDDAAGDEGSAEVVTERLFPLSGGTQAGLRAYAGRLADRLSDDDAEELPLESVGHTLALRRSALAHRAAVVASDRKDLVAKLRLITLGEQTREAVIGSVPSDAGAGPVWVFSGHGSQWSGMGRELLASEPAFAAVIDEIDPVFRAEIGFSARQALLDGDFDTVDRVQTMIFAVQVALAAVWHSYGAAPSAVIGHSVGEIAAAVAAGALSLTDGARLICRRSRLLRRVAGQGAMAMASISFEEAAERLAGRTDVVPAIAASPLSAVVAGDPAAINALIDEWQAQDIQMRRVASDVAFHSPHMDPLLTEIAAAAEDLTPRQPELPVYSTAMEDPRSQATLDGSYWAANLRNPVRLQPAVTAAVEDGHRAFIEVSAHPVVTHSIGETLSELGQEDAFTGSSLRRNQPERATLLSAVGAAHCHGIAVDWARLHPTGDLVALPLVAWQRSPHWHERASAATGQGLQHDLDSHALLGPRVPVAGRPLELWRTLLDDETRPYPGSHTINGTEIVPAAVLINTFLDAARAADGARPVLRDMALRLPLITTERRELQVVRDDNSLRLASRSLEDGAAWLTHTTATAAPAGSGEALQDLAAGAVLRPADPGDVQRHLTSVGVPTMGFEWTIEELARSEGMLAARVSVERPQRAQETWAPLLDAALSIAPTAIPGPPALRMVASFEEIVTEGAPPAGPATIQVAADPVHENTVDVRIADTDGQAVAWVRGLRYDGMDQGGMTAAHPRDLVFEMAWRPFEAPAPQDVSARRIVLIAAHDVKPLRTALTRAGAHVDVGLDGTLDENTDVVVVPDLTADIPVPEAAARSAWLLLSTAQRIAALDTLRFPRLWCLTTAVRESQAETHLAQSTLWGLGRVIAGEHSELWGGVIDLAPGTPDATTLLSVLHTGGGEDVIALRDGTATTARLTTTQREPTGTPLECRADGTYLITGGLGTLGLEVAGRLAERGARRLVLAGRTGLPPRSTWGETTDTHTRQRIEAVKALEDQGVTVRVIPLDITDTAKAAEQLTPDALGLPPIRGIVHLAGVLDNRMVTAVDETSLRTVLRPKADGAWTLHTLFPPGTIDFLILFSSCGQLLGLPGQAAYGSANAFLDALAVHRNTTTPTAADTTSFGWTSWRGQGMAVNDVVDAELRARGVTDITTQEAFAAWDFAAQHGPGNYPVLRRLPHEPDMDQLPLLSEIHHTQPTAPTSGAATDSYAGLAPDELRARLIDEVAAHISAEMKLAASQLDHRKSLVEQGLDSVMTIVIRRRLEKWFGHKLPATLLWHQPTVTAISEHLAELLAPTTSQPDNTAPAEPAATA</sequence>
<keyword evidence="6" id="KW-0012">Acyltransferase</keyword>
<dbReference type="InterPro" id="IPR018201">
    <property type="entry name" value="Ketoacyl_synth_AS"/>
</dbReference>
<evidence type="ECO:0000256" key="7">
    <source>
        <dbReference type="PROSITE-ProRule" id="PRU01363"/>
    </source>
</evidence>
<dbReference type="GO" id="GO:0004312">
    <property type="term" value="F:fatty acid synthase activity"/>
    <property type="evidence" value="ECO:0007669"/>
    <property type="project" value="TreeGrafter"/>
</dbReference>
<dbReference type="PROSITE" id="PS52019">
    <property type="entry name" value="PKS_MFAS_DH"/>
    <property type="match status" value="1"/>
</dbReference>
<proteinExistence type="predicted"/>
<comment type="pathway">
    <text evidence="1">Antibiotic biosynthesis.</text>
</comment>
<dbReference type="InterPro" id="IPR020807">
    <property type="entry name" value="PKS_DH"/>
</dbReference>
<evidence type="ECO:0000256" key="4">
    <source>
        <dbReference type="ARBA" id="ARBA00022679"/>
    </source>
</evidence>
<dbReference type="InterPro" id="IPR016035">
    <property type="entry name" value="Acyl_Trfase/lysoPLipase"/>
</dbReference>
<dbReference type="Pfam" id="PF00109">
    <property type="entry name" value="ketoacyl-synt"/>
    <property type="match status" value="1"/>
</dbReference>
<dbReference type="GO" id="GO:0004315">
    <property type="term" value="F:3-oxoacyl-[acyl-carrier-protein] synthase activity"/>
    <property type="evidence" value="ECO:0007669"/>
    <property type="project" value="InterPro"/>
</dbReference>
<dbReference type="SMART" id="SM00827">
    <property type="entry name" value="PKS_AT"/>
    <property type="match status" value="1"/>
</dbReference>
<dbReference type="InterPro" id="IPR036736">
    <property type="entry name" value="ACP-like_sf"/>
</dbReference>
<dbReference type="BRENDA" id="2.3.1.165">
    <property type="organism ID" value="5974"/>
</dbReference>
<dbReference type="InterPro" id="IPR014043">
    <property type="entry name" value="Acyl_transferase_dom"/>
</dbReference>
<dbReference type="Pfam" id="PF16197">
    <property type="entry name" value="KAsynt_C_assoc"/>
    <property type="match status" value="1"/>
</dbReference>
<dbReference type="SMR" id="Q0R4P8"/>
<dbReference type="Gene3D" id="3.40.366.10">
    <property type="entry name" value="Malonyl-Coenzyme A Acyl Carrier Protein, domain 2"/>
    <property type="match status" value="1"/>
</dbReference>
<evidence type="ECO:0000256" key="1">
    <source>
        <dbReference type="ARBA" id="ARBA00004792"/>
    </source>
</evidence>
<dbReference type="SUPFAM" id="SSF47336">
    <property type="entry name" value="ACP-like"/>
    <property type="match status" value="1"/>
</dbReference>
<dbReference type="Pfam" id="PF21089">
    <property type="entry name" value="PKS_DH_N"/>
    <property type="match status" value="1"/>
</dbReference>
<dbReference type="InterPro" id="IPR014030">
    <property type="entry name" value="Ketoacyl_synth_N"/>
</dbReference>
<dbReference type="FunFam" id="3.40.47.10:FF:000019">
    <property type="entry name" value="Polyketide synthase type I"/>
    <property type="match status" value="1"/>
</dbReference>
<dbReference type="KEGG" id="ag:AAZ77673"/>
<dbReference type="InterPro" id="IPR042104">
    <property type="entry name" value="PKS_dehydratase_sf"/>
</dbReference>
<feature type="active site" description="Proton donor; for dehydratase activity" evidence="7">
    <location>
        <position position="1100"/>
    </location>
</feature>
<dbReference type="InterPro" id="IPR049900">
    <property type="entry name" value="PKS_mFAS_DH"/>
</dbReference>
<dbReference type="InterPro" id="IPR016036">
    <property type="entry name" value="Malonyl_transacylase_ACP-bd"/>
</dbReference>
<evidence type="ECO:0000313" key="11">
    <source>
        <dbReference type="EMBL" id="AAZ77673.1"/>
    </source>
</evidence>
<dbReference type="GO" id="GO:0033068">
    <property type="term" value="P:macrolide biosynthetic process"/>
    <property type="evidence" value="ECO:0007669"/>
    <property type="project" value="UniProtKB-ARBA"/>
</dbReference>
<feature type="domain" description="Ketosynthase family 3 (KS3)" evidence="9">
    <location>
        <begin position="16"/>
        <end position="442"/>
    </location>
</feature>
<dbReference type="SMART" id="SM01294">
    <property type="entry name" value="PKS_PP_betabranch"/>
    <property type="match status" value="1"/>
</dbReference>
<dbReference type="Gene3D" id="3.30.70.3290">
    <property type="match status" value="1"/>
</dbReference>
<evidence type="ECO:0000259" key="9">
    <source>
        <dbReference type="PROSITE" id="PS52004"/>
    </source>
</evidence>
<dbReference type="InterPro" id="IPR016039">
    <property type="entry name" value="Thiolase-like"/>
</dbReference>
<dbReference type="SUPFAM" id="SSF51735">
    <property type="entry name" value="NAD(P)-binding Rossmann-fold domains"/>
    <property type="match status" value="2"/>
</dbReference>
<dbReference type="PROSITE" id="PS00606">
    <property type="entry name" value="KS3_1"/>
    <property type="match status" value="1"/>
</dbReference>
<organism evidence="11">
    <name type="scientific">Streptomyces antibioticus</name>
    <dbReference type="NCBI Taxonomy" id="1890"/>
    <lineage>
        <taxon>Bacteria</taxon>
        <taxon>Bacillati</taxon>
        <taxon>Actinomycetota</taxon>
        <taxon>Actinomycetes</taxon>
        <taxon>Kitasatosporales</taxon>
        <taxon>Streptomycetaceae</taxon>
        <taxon>Streptomyces</taxon>
    </lineage>
</organism>
<dbReference type="InterPro" id="IPR020806">
    <property type="entry name" value="PKS_PP-bd"/>
</dbReference>
<dbReference type="InterPro" id="IPR036291">
    <property type="entry name" value="NAD(P)-bd_dom_sf"/>
</dbReference>